<dbReference type="Pfam" id="PF11292">
    <property type="entry name" value="DUF3093"/>
    <property type="match status" value="1"/>
</dbReference>
<name>A0A8J3JB95_9ACTN</name>
<comment type="caution">
    <text evidence="2">The sequence shown here is derived from an EMBL/GenBank/DDBJ whole genome shotgun (WGS) entry which is preliminary data.</text>
</comment>
<gene>
    <name evidence="2" type="ORF">Aru02nite_37120</name>
</gene>
<proteinExistence type="predicted"/>
<keyword evidence="1" id="KW-1133">Transmembrane helix</keyword>
<feature type="transmembrane region" description="Helical" evidence="1">
    <location>
        <begin position="30"/>
        <end position="47"/>
    </location>
</feature>
<dbReference type="InterPro" id="IPR021443">
    <property type="entry name" value="DUF3093"/>
</dbReference>
<evidence type="ECO:0000313" key="2">
    <source>
        <dbReference type="EMBL" id="GID12823.1"/>
    </source>
</evidence>
<accession>A0A8J3JB95</accession>
<evidence type="ECO:0000256" key="1">
    <source>
        <dbReference type="SAM" id="Phobius"/>
    </source>
</evidence>
<dbReference type="EMBL" id="BOMB01000021">
    <property type="protein sequence ID" value="GID12823.1"/>
    <property type="molecule type" value="Genomic_DNA"/>
</dbReference>
<dbReference type="Proteomes" id="UP000612808">
    <property type="component" value="Unassembled WGS sequence"/>
</dbReference>
<evidence type="ECO:0000313" key="3">
    <source>
        <dbReference type="Proteomes" id="UP000612808"/>
    </source>
</evidence>
<reference evidence="2" key="1">
    <citation type="submission" date="2021-01" db="EMBL/GenBank/DDBJ databases">
        <title>Whole genome shotgun sequence of Actinocatenispora rupis NBRC 107355.</title>
        <authorList>
            <person name="Komaki H."/>
            <person name="Tamura T."/>
        </authorList>
    </citation>
    <scope>NUCLEOTIDE SEQUENCE</scope>
    <source>
        <strain evidence="2">NBRC 107355</strain>
    </source>
</reference>
<keyword evidence="1" id="KW-0472">Membrane</keyword>
<evidence type="ECO:0008006" key="4">
    <source>
        <dbReference type="Google" id="ProtNLM"/>
    </source>
</evidence>
<keyword evidence="3" id="KW-1185">Reference proteome</keyword>
<protein>
    <recommendedName>
        <fullName evidence="4">DUF3093 domain-containing protein</fullName>
    </recommendedName>
</protein>
<organism evidence="2 3">
    <name type="scientific">Actinocatenispora rupis</name>
    <dbReference type="NCBI Taxonomy" id="519421"/>
    <lineage>
        <taxon>Bacteria</taxon>
        <taxon>Bacillati</taxon>
        <taxon>Actinomycetota</taxon>
        <taxon>Actinomycetes</taxon>
        <taxon>Micromonosporales</taxon>
        <taxon>Micromonosporaceae</taxon>
        <taxon>Actinocatenispora</taxon>
    </lineage>
</organism>
<sequence length="142" mass="15579">MPWWFWPVGLVIGVLLAALFDGPLSTFPAWPAYVVVLALTAGGLWWAGRIRLTVTADELLVDDARLPRAVVADVRELTAADKRRLLGVDAHPLAFVVQRPWIAGAVRVELADPDDPTPYWILSSRHPDRLVAALRATADQPA</sequence>
<keyword evidence="1" id="KW-0812">Transmembrane</keyword>
<dbReference type="AlphaFoldDB" id="A0A8J3JB95"/>